<protein>
    <recommendedName>
        <fullName evidence="6">Cellulose-binding protein</fullName>
    </recommendedName>
</protein>
<gene>
    <name evidence="4" type="ORF">BJX66DRAFT_352582</name>
</gene>
<dbReference type="InterPro" id="IPR013783">
    <property type="entry name" value="Ig-like_fold"/>
</dbReference>
<evidence type="ECO:0000259" key="2">
    <source>
        <dbReference type="Pfam" id="PF07632"/>
    </source>
</evidence>
<reference evidence="4 5" key="1">
    <citation type="submission" date="2024-07" db="EMBL/GenBank/DDBJ databases">
        <title>Section-level genome sequencing and comparative genomics of Aspergillus sections Usti and Cavernicolus.</title>
        <authorList>
            <consortium name="Lawrence Berkeley National Laboratory"/>
            <person name="Nybo J.L."/>
            <person name="Vesth T.C."/>
            <person name="Theobald S."/>
            <person name="Frisvad J.C."/>
            <person name="Larsen T.O."/>
            <person name="Kjaerboelling I."/>
            <person name="Rothschild-Mancinelli K."/>
            <person name="Lyhne E.K."/>
            <person name="Kogle M.E."/>
            <person name="Barry K."/>
            <person name="Clum A."/>
            <person name="Na H."/>
            <person name="Ledsgaard L."/>
            <person name="Lin J."/>
            <person name="Lipzen A."/>
            <person name="Kuo A."/>
            <person name="Riley R."/>
            <person name="Mondo S."/>
            <person name="Labutti K."/>
            <person name="Haridas S."/>
            <person name="Pangalinan J."/>
            <person name="Salamov A.A."/>
            <person name="Simmons B.A."/>
            <person name="Magnuson J.K."/>
            <person name="Chen J."/>
            <person name="Drula E."/>
            <person name="Henrissat B."/>
            <person name="Wiebenga A."/>
            <person name="Lubbers R.J."/>
            <person name="Gomes A.C."/>
            <person name="Makela M.R."/>
            <person name="Stajich J."/>
            <person name="Grigoriev I.V."/>
            <person name="Mortensen U.H."/>
            <person name="De Vries R.P."/>
            <person name="Baker S.E."/>
            <person name="Andersen M.R."/>
        </authorList>
    </citation>
    <scope>NUCLEOTIDE SEQUENCE [LARGE SCALE GENOMIC DNA]</scope>
    <source>
        <strain evidence="4 5">CBS 209.92</strain>
    </source>
</reference>
<keyword evidence="1" id="KW-0732">Signal</keyword>
<dbReference type="InterPro" id="IPR036452">
    <property type="entry name" value="Ribo_hydro-like"/>
</dbReference>
<feature type="domain" description="Cellulose-binding Sde182 C-terminal" evidence="3">
    <location>
        <begin position="394"/>
        <end position="493"/>
    </location>
</feature>
<feature type="signal peptide" evidence="1">
    <location>
        <begin position="1"/>
        <end position="20"/>
    </location>
</feature>
<dbReference type="Pfam" id="PF21027">
    <property type="entry name" value="Sde0182_C"/>
    <property type="match status" value="1"/>
</dbReference>
<name>A0ABR4FZJ0_9EURO</name>
<proteinExistence type="predicted"/>
<dbReference type="Pfam" id="PF07632">
    <property type="entry name" value="Sde182_NH-like"/>
    <property type="match status" value="1"/>
</dbReference>
<dbReference type="InterPro" id="IPR048527">
    <property type="entry name" value="Sde182_C"/>
</dbReference>
<keyword evidence="5" id="KW-1185">Reference proteome</keyword>
<sequence>MAPHLLRLTVLWTLAAQIFCQSLNTSTLLSHPSKPRVFILSDISNEPDDQESLTRYLLYANQFQTEGLVATTSTWLRDEVHPEDMLKVIDAYGNVTTNLNRHAPPDAQYPSADYFRGILQKGPETYGMKAVGKNVTLSDGGKLLLERLQAPSDQPLWVLAWGGTNVLAQVLYKIHETFSPEEATVLRARLRVYAISDQDDTGAWIRRNWPDIFYISSTHGWNQYGLAAWIGISGETYYGVDEGGPNGTTVTHYWLRDNIQIGPYGSAAYPDFKYIMEGDTPTFLYLIQNGLGDPENPGYGSWGGRYTKVEPSAELNYNHYSDAADRVIGMNNRTFMSNSATVWRWRDAFQSDFAARMQWSLPANASRANHHPVVSVNGSVELTPFKVKASAGSTVSFYTTGTYDPDGDELSYNWFQYLEPGSDDWNVAGQVPALNLTTSLNGRQVQVEIPSASDSCNGKGDNPSGCWLLHLILEVKDNGYHPLTTYRRILIQTTNQTVSA</sequence>
<dbReference type="Gene3D" id="2.60.40.10">
    <property type="entry name" value="Immunoglobulins"/>
    <property type="match status" value="1"/>
</dbReference>
<evidence type="ECO:0000313" key="4">
    <source>
        <dbReference type="EMBL" id="KAL2788643.1"/>
    </source>
</evidence>
<comment type="caution">
    <text evidence="4">The sequence shown here is derived from an EMBL/GenBank/DDBJ whole genome shotgun (WGS) entry which is preliminary data.</text>
</comment>
<evidence type="ECO:0000259" key="3">
    <source>
        <dbReference type="Pfam" id="PF21027"/>
    </source>
</evidence>
<feature type="chain" id="PRO_5046779927" description="Cellulose-binding protein" evidence="1">
    <location>
        <begin position="21"/>
        <end position="500"/>
    </location>
</feature>
<dbReference type="EMBL" id="JBFTWV010000076">
    <property type="protein sequence ID" value="KAL2788643.1"/>
    <property type="molecule type" value="Genomic_DNA"/>
</dbReference>
<evidence type="ECO:0000256" key="1">
    <source>
        <dbReference type="SAM" id="SignalP"/>
    </source>
</evidence>
<feature type="domain" description="Cellulose-binding Sde182 nucleoside hydrolase-like" evidence="2">
    <location>
        <begin position="36"/>
        <end position="306"/>
    </location>
</feature>
<evidence type="ECO:0008006" key="6">
    <source>
        <dbReference type="Google" id="ProtNLM"/>
    </source>
</evidence>
<evidence type="ECO:0000313" key="5">
    <source>
        <dbReference type="Proteomes" id="UP001610563"/>
    </source>
</evidence>
<organism evidence="4 5">
    <name type="scientific">Aspergillus keveii</name>
    <dbReference type="NCBI Taxonomy" id="714993"/>
    <lineage>
        <taxon>Eukaryota</taxon>
        <taxon>Fungi</taxon>
        <taxon>Dikarya</taxon>
        <taxon>Ascomycota</taxon>
        <taxon>Pezizomycotina</taxon>
        <taxon>Eurotiomycetes</taxon>
        <taxon>Eurotiomycetidae</taxon>
        <taxon>Eurotiales</taxon>
        <taxon>Aspergillaceae</taxon>
        <taxon>Aspergillus</taxon>
        <taxon>Aspergillus subgen. Nidulantes</taxon>
    </lineage>
</organism>
<dbReference type="InterPro" id="IPR011483">
    <property type="entry name" value="Sde182_NH-like"/>
</dbReference>
<dbReference type="Gene3D" id="3.90.245.10">
    <property type="entry name" value="Ribonucleoside hydrolase-like"/>
    <property type="match status" value="1"/>
</dbReference>
<accession>A0ABR4FZJ0</accession>
<dbReference type="Proteomes" id="UP001610563">
    <property type="component" value="Unassembled WGS sequence"/>
</dbReference>